<reference evidence="1 2" key="1">
    <citation type="submission" date="2019-08" db="EMBL/GenBank/DDBJ databases">
        <title>Draft genome sequence of Citrobacter portucalensis strain isolated from green turtle.</title>
        <authorList>
            <person name="Fernandes M.R."/>
            <person name="Sellera F.P."/>
            <person name="Goldeberg D.W."/>
            <person name="Costa D.C."/>
            <person name="Lincopan N."/>
        </authorList>
    </citation>
    <scope>NUCLEOTIDE SEQUENCE [LARGE SCALE GENOMIC DNA]</scope>
    <source>
        <strain evidence="1 2">TV06</strain>
    </source>
</reference>
<gene>
    <name evidence="1" type="ORF">D3H66_09840</name>
</gene>
<dbReference type="AlphaFoldDB" id="A0A5B0T3D9"/>
<dbReference type="RefSeq" id="WP_149607609.1">
    <property type="nucleotide sequence ID" value="NZ_JALGBJ010000062.1"/>
</dbReference>
<dbReference type="InterPro" id="IPR031855">
    <property type="entry name" value="DUF4751"/>
</dbReference>
<dbReference type="Proteomes" id="UP000323297">
    <property type="component" value="Unassembled WGS sequence"/>
</dbReference>
<accession>A0A5B0T3D9</accession>
<protein>
    <submittedName>
        <fullName evidence="1">DUF4751 domain-containing protein</fullName>
    </submittedName>
</protein>
<proteinExistence type="predicted"/>
<name>A0A5B0T3D9_9ENTR</name>
<sequence>MNVLSKHQLGIKYQNYMFVNTMISNPAIRTVSKYILYKTWDGKLWNAEIIENGSAFFHWQGNDKSKGHKDTVINYLLNGQKWQATITDYIFFHCLEGNKAHGHYDNVIDYICSNDCVYQGSFAEYYSE</sequence>
<dbReference type="Pfam" id="PF15942">
    <property type="entry name" value="DUF4751"/>
    <property type="match status" value="1"/>
</dbReference>
<evidence type="ECO:0000313" key="1">
    <source>
        <dbReference type="EMBL" id="KAA1144702.1"/>
    </source>
</evidence>
<dbReference type="EMBL" id="VTZD01000011">
    <property type="protein sequence ID" value="KAA1144702.1"/>
    <property type="molecule type" value="Genomic_DNA"/>
</dbReference>
<organism evidence="1 2">
    <name type="scientific">Citrobacter portucalensis</name>
    <dbReference type="NCBI Taxonomy" id="1639133"/>
    <lineage>
        <taxon>Bacteria</taxon>
        <taxon>Pseudomonadati</taxon>
        <taxon>Pseudomonadota</taxon>
        <taxon>Gammaproteobacteria</taxon>
        <taxon>Enterobacterales</taxon>
        <taxon>Enterobacteriaceae</taxon>
        <taxon>Citrobacter</taxon>
        <taxon>Citrobacter freundii complex</taxon>
    </lineage>
</organism>
<evidence type="ECO:0000313" key="2">
    <source>
        <dbReference type="Proteomes" id="UP000323297"/>
    </source>
</evidence>
<comment type="caution">
    <text evidence="1">The sequence shown here is derived from an EMBL/GenBank/DDBJ whole genome shotgun (WGS) entry which is preliminary data.</text>
</comment>